<dbReference type="EMBL" id="CALYLK010000001">
    <property type="protein sequence ID" value="CAH8193407.1"/>
    <property type="molecule type" value="Genomic_DNA"/>
</dbReference>
<protein>
    <submittedName>
        <fullName evidence="3">Uncharacterized protein</fullName>
    </submittedName>
</protein>
<dbReference type="SMART" id="SM00267">
    <property type="entry name" value="GGDEF"/>
    <property type="match status" value="1"/>
</dbReference>
<dbReference type="Pfam" id="PF13426">
    <property type="entry name" value="PAS_9"/>
    <property type="match status" value="1"/>
</dbReference>
<dbReference type="InterPro" id="IPR000014">
    <property type="entry name" value="PAS"/>
</dbReference>
<evidence type="ECO:0000313" key="3">
    <source>
        <dbReference type="EMBL" id="CAH8193407.1"/>
    </source>
</evidence>
<dbReference type="SMART" id="SM00091">
    <property type="entry name" value="PAS"/>
    <property type="match status" value="1"/>
</dbReference>
<gene>
    <name evidence="3" type="ORF">VAE063_1000409</name>
</gene>
<comment type="caution">
    <text evidence="3">The sequence shown here is derived from an EMBL/GenBank/DDBJ whole genome shotgun (WGS) entry which is preliminary data.</text>
</comment>
<evidence type="ECO:0000259" key="1">
    <source>
        <dbReference type="PROSITE" id="PS50112"/>
    </source>
</evidence>
<dbReference type="InterPro" id="IPR000160">
    <property type="entry name" value="GGDEF_dom"/>
</dbReference>
<reference evidence="3" key="1">
    <citation type="submission" date="2022-06" db="EMBL/GenBank/DDBJ databases">
        <authorList>
            <person name="Goudenege D."/>
            <person name="Le Roux F."/>
        </authorList>
    </citation>
    <scope>NUCLEOTIDE SEQUENCE</scope>
    <source>
        <strain evidence="3">12-063</strain>
    </source>
</reference>
<sequence length="308" mass="34286">MVMEQLDEISQFLDFLVDAILIVDQHSNIVFANKSCARLFGYERDVLLTLRLNDLMQPDVIKNHDAKVSNFVLNQSQARAMMSRSIMPCRNASGDGFNARISIASIVFNGMQCGIATLHDYSRVQELIEELKNEANSDALTGLFNKRHLESVLENQSLSVLDSGCLGVAYLDLNGFKLINDTFGHDIGDQLLVELSTRLKRQLRSNDICFRVGGDEFLILFNINDHKNYEQEAKGIANKLHELISEPVSTDKVNGDIAVGVSIGIGIYPHDDCDAYFGAFRSVISGLSDHPFRFKPITDSAIIRSLLA</sequence>
<dbReference type="PROSITE" id="PS50887">
    <property type="entry name" value="GGDEF"/>
    <property type="match status" value="1"/>
</dbReference>
<dbReference type="CDD" id="cd01949">
    <property type="entry name" value="GGDEF"/>
    <property type="match status" value="1"/>
</dbReference>
<feature type="domain" description="GGDEF" evidence="2">
    <location>
        <begin position="164"/>
        <end position="307"/>
    </location>
</feature>
<feature type="domain" description="PAS" evidence="1">
    <location>
        <begin position="5"/>
        <end position="59"/>
    </location>
</feature>
<evidence type="ECO:0000259" key="2">
    <source>
        <dbReference type="PROSITE" id="PS50887"/>
    </source>
</evidence>
<dbReference type="Gene3D" id="3.30.70.270">
    <property type="match status" value="1"/>
</dbReference>
<dbReference type="CDD" id="cd00130">
    <property type="entry name" value="PAS"/>
    <property type="match status" value="1"/>
</dbReference>
<dbReference type="PANTHER" id="PTHR44757">
    <property type="entry name" value="DIGUANYLATE CYCLASE DGCP"/>
    <property type="match status" value="1"/>
</dbReference>
<dbReference type="NCBIfam" id="TIGR00229">
    <property type="entry name" value="sensory_box"/>
    <property type="match status" value="1"/>
</dbReference>
<dbReference type="SUPFAM" id="SSF55785">
    <property type="entry name" value="PYP-like sensor domain (PAS domain)"/>
    <property type="match status" value="1"/>
</dbReference>
<dbReference type="InterPro" id="IPR052155">
    <property type="entry name" value="Biofilm_reg_signaling"/>
</dbReference>
<proteinExistence type="predicted"/>
<keyword evidence="4" id="KW-1185">Reference proteome</keyword>
<dbReference type="Pfam" id="PF00990">
    <property type="entry name" value="GGDEF"/>
    <property type="match status" value="1"/>
</dbReference>
<dbReference type="Proteomes" id="UP001152658">
    <property type="component" value="Unassembled WGS sequence"/>
</dbReference>
<dbReference type="InterPro" id="IPR035965">
    <property type="entry name" value="PAS-like_dom_sf"/>
</dbReference>
<name>A0ABN8TJK5_9VIBR</name>
<dbReference type="InterPro" id="IPR029787">
    <property type="entry name" value="Nucleotide_cyclase"/>
</dbReference>
<evidence type="ECO:0000313" key="4">
    <source>
        <dbReference type="Proteomes" id="UP001152658"/>
    </source>
</evidence>
<dbReference type="SUPFAM" id="SSF55073">
    <property type="entry name" value="Nucleotide cyclase"/>
    <property type="match status" value="1"/>
</dbReference>
<organism evidence="3 4">
    <name type="scientific">Vibrio aestuarianus</name>
    <dbReference type="NCBI Taxonomy" id="28171"/>
    <lineage>
        <taxon>Bacteria</taxon>
        <taxon>Pseudomonadati</taxon>
        <taxon>Pseudomonadota</taxon>
        <taxon>Gammaproteobacteria</taxon>
        <taxon>Vibrionales</taxon>
        <taxon>Vibrionaceae</taxon>
        <taxon>Vibrio</taxon>
    </lineage>
</organism>
<dbReference type="NCBIfam" id="TIGR00254">
    <property type="entry name" value="GGDEF"/>
    <property type="match status" value="1"/>
</dbReference>
<dbReference type="Gene3D" id="3.30.450.20">
    <property type="entry name" value="PAS domain"/>
    <property type="match status" value="1"/>
</dbReference>
<dbReference type="PROSITE" id="PS50112">
    <property type="entry name" value="PAS"/>
    <property type="match status" value="1"/>
</dbReference>
<dbReference type="PANTHER" id="PTHR44757:SF2">
    <property type="entry name" value="BIOFILM ARCHITECTURE MAINTENANCE PROTEIN MBAA"/>
    <property type="match status" value="1"/>
</dbReference>
<dbReference type="InterPro" id="IPR043128">
    <property type="entry name" value="Rev_trsase/Diguanyl_cyclase"/>
</dbReference>
<accession>A0ABN8TJK5</accession>